<dbReference type="InterPro" id="IPR036587">
    <property type="entry name" value="NucleaseA_inhib-like_sf"/>
</dbReference>
<dbReference type="OrthoDB" id="852327at2"/>
<keyword evidence="2" id="KW-1185">Reference proteome</keyword>
<dbReference type="AlphaFoldDB" id="A0A239FN33"/>
<dbReference type="Gene3D" id="3.40.1460.10">
    <property type="entry name" value="Nuclease A inhibitor-like"/>
    <property type="match status" value="1"/>
</dbReference>
<dbReference type="RefSeq" id="WP_089319306.1">
    <property type="nucleotide sequence ID" value="NZ_FZOQ01000009.1"/>
</dbReference>
<accession>A0A239FN33</accession>
<reference evidence="2" key="1">
    <citation type="submission" date="2017-06" db="EMBL/GenBank/DDBJ databases">
        <authorList>
            <person name="Varghese N."/>
            <person name="Submissions S."/>
        </authorList>
    </citation>
    <scope>NUCLEOTIDE SEQUENCE [LARGE SCALE GENOMIC DNA]</scope>
    <source>
        <strain evidence="2">NKM1</strain>
    </source>
</reference>
<sequence>MDKTQLQKELMPVVDGLLMQSEIDAPFEFVYLEDTRGKQLNPGDVAVWAGKPAGMGVETKDLDAFMQEMQSVDSDARDKTKGKAEAYQQLTTTLRRLLQDIKVYCLTEIGTEAYILGKAETGDYAGLRTMVMHDQATVAKKNDRTERD</sequence>
<dbReference type="Pfam" id="PF07924">
    <property type="entry name" value="NuiA"/>
    <property type="match status" value="1"/>
</dbReference>
<dbReference type="Proteomes" id="UP000198432">
    <property type="component" value="Unassembled WGS sequence"/>
</dbReference>
<dbReference type="EMBL" id="FZOQ01000009">
    <property type="protein sequence ID" value="SNS58231.1"/>
    <property type="molecule type" value="Genomic_DNA"/>
</dbReference>
<dbReference type="InterPro" id="IPR012489">
    <property type="entry name" value="NucleaseA_inhib-like"/>
</dbReference>
<proteinExistence type="predicted"/>
<evidence type="ECO:0000313" key="2">
    <source>
        <dbReference type="Proteomes" id="UP000198432"/>
    </source>
</evidence>
<evidence type="ECO:0000313" key="1">
    <source>
        <dbReference type="EMBL" id="SNS58231.1"/>
    </source>
</evidence>
<dbReference type="SUPFAM" id="SSF82602">
    <property type="entry name" value="Nuclease A inhibitor (NuiA)"/>
    <property type="match status" value="1"/>
</dbReference>
<gene>
    <name evidence="1" type="ORF">SAMN06296052_10946</name>
</gene>
<name>A0A239FN33_9BACT</name>
<protein>
    <submittedName>
        <fullName evidence="1">Nuclease A inhibitor-like protein</fullName>
    </submittedName>
</protein>
<organism evidence="1 2">
    <name type="scientific">Pontibacter ummariensis</name>
    <dbReference type="NCBI Taxonomy" id="1610492"/>
    <lineage>
        <taxon>Bacteria</taxon>
        <taxon>Pseudomonadati</taxon>
        <taxon>Bacteroidota</taxon>
        <taxon>Cytophagia</taxon>
        <taxon>Cytophagales</taxon>
        <taxon>Hymenobacteraceae</taxon>
        <taxon>Pontibacter</taxon>
    </lineage>
</organism>